<feature type="domain" description="GGDEF" evidence="4">
    <location>
        <begin position="249"/>
        <end position="381"/>
    </location>
</feature>
<dbReference type="InterPro" id="IPR029787">
    <property type="entry name" value="Nucleotide_cyclase"/>
</dbReference>
<feature type="transmembrane region" description="Helical" evidence="3">
    <location>
        <begin position="89"/>
        <end position="107"/>
    </location>
</feature>
<name>A0ABY5SVD6_9SPHN</name>
<dbReference type="InterPro" id="IPR000160">
    <property type="entry name" value="GGDEF_dom"/>
</dbReference>
<feature type="transmembrane region" description="Helical" evidence="3">
    <location>
        <begin position="6"/>
        <end position="27"/>
    </location>
</feature>
<keyword evidence="3" id="KW-0472">Membrane</keyword>
<protein>
    <recommendedName>
        <fullName evidence="1">diguanylate cyclase</fullName>
        <ecNumber evidence="1">2.7.7.65</ecNumber>
    </recommendedName>
</protein>
<dbReference type="PANTHER" id="PTHR45138">
    <property type="entry name" value="REGULATORY COMPONENTS OF SENSORY TRANSDUCTION SYSTEM"/>
    <property type="match status" value="1"/>
</dbReference>
<dbReference type="SMART" id="SM00267">
    <property type="entry name" value="GGDEF"/>
    <property type="match status" value="1"/>
</dbReference>
<organism evidence="5 6">
    <name type="scientific">Qipengyuania spongiae</name>
    <dbReference type="NCBI Taxonomy" id="2909673"/>
    <lineage>
        <taxon>Bacteria</taxon>
        <taxon>Pseudomonadati</taxon>
        <taxon>Pseudomonadota</taxon>
        <taxon>Alphaproteobacteria</taxon>
        <taxon>Sphingomonadales</taxon>
        <taxon>Erythrobacteraceae</taxon>
        <taxon>Qipengyuania</taxon>
    </lineage>
</organism>
<feature type="transmembrane region" description="Helical" evidence="3">
    <location>
        <begin position="119"/>
        <end position="137"/>
    </location>
</feature>
<dbReference type="SUPFAM" id="SSF55073">
    <property type="entry name" value="Nucleotide cyclase"/>
    <property type="match status" value="1"/>
</dbReference>
<dbReference type="RefSeq" id="WP_265557681.1">
    <property type="nucleotide sequence ID" value="NZ_CP092471.1"/>
</dbReference>
<evidence type="ECO:0000256" key="3">
    <source>
        <dbReference type="SAM" id="Phobius"/>
    </source>
</evidence>
<dbReference type="InterPro" id="IPR050469">
    <property type="entry name" value="Diguanylate_Cyclase"/>
</dbReference>
<dbReference type="EC" id="2.7.7.65" evidence="1"/>
<gene>
    <name evidence="5" type="ORF">L1F33_09595</name>
</gene>
<sequence length="395" mass="42177">MQSQILQLVNPAIALIFAAAFAALWFGDRTKRHTAILAAAFVVMAAAYISFHFNPDPDGVVPTVIMHVLTSAALAGLMLGVCERVGARYSLVAAAMITAGFAVLMVLTSGAENHMPRIIAGNTGYGLILALGTQSLARGSSRGAIDRLLVWMFALSAAQFFVQPYLGAIIEGPMTSSEYRETSFFAVVTLNLAVWSMMLAMAIVAACVVDHVANVKTESETDGLTGLTSRRAFERDAVVLIDNARAKKTPVAAIVADIDHFKRVNDMWGHQVGDRAIAAFGALLNDAVRNGDRVGRIGGEEFCILAWDCTGHKAARLAERIRADFARAEIEGLSEGLHLTASFGVAECCDGEGYGRLFARADAALYRAKANGRDRVEGQMPEKTVAAIADARRVA</sequence>
<evidence type="ECO:0000256" key="2">
    <source>
        <dbReference type="ARBA" id="ARBA00034247"/>
    </source>
</evidence>
<dbReference type="Proteomes" id="UP001065265">
    <property type="component" value="Chromosome"/>
</dbReference>
<proteinExistence type="predicted"/>
<keyword evidence="3" id="KW-0812">Transmembrane</keyword>
<dbReference type="Gene3D" id="3.30.70.270">
    <property type="match status" value="1"/>
</dbReference>
<feature type="transmembrane region" description="Helical" evidence="3">
    <location>
        <begin position="182"/>
        <end position="209"/>
    </location>
</feature>
<accession>A0ABY5SVD6</accession>
<evidence type="ECO:0000313" key="6">
    <source>
        <dbReference type="Proteomes" id="UP001065265"/>
    </source>
</evidence>
<dbReference type="Pfam" id="PF00990">
    <property type="entry name" value="GGDEF"/>
    <property type="match status" value="1"/>
</dbReference>
<reference evidence="5" key="1">
    <citation type="submission" date="2022-02" db="EMBL/GenBank/DDBJ databases">
        <title>Qipengyuania spongiae sp. nov., isolated from marine sponge.</title>
        <authorList>
            <person name="Li Z."/>
            <person name="Zhang M."/>
        </authorList>
    </citation>
    <scope>NUCLEOTIDE SEQUENCE</scope>
    <source>
        <strain evidence="5">PHS-Z21</strain>
    </source>
</reference>
<dbReference type="InterPro" id="IPR043128">
    <property type="entry name" value="Rev_trsase/Diguanyl_cyclase"/>
</dbReference>
<evidence type="ECO:0000256" key="1">
    <source>
        <dbReference type="ARBA" id="ARBA00012528"/>
    </source>
</evidence>
<evidence type="ECO:0000259" key="4">
    <source>
        <dbReference type="PROSITE" id="PS50887"/>
    </source>
</evidence>
<dbReference type="EMBL" id="CP092471">
    <property type="protein sequence ID" value="UVI38513.1"/>
    <property type="molecule type" value="Genomic_DNA"/>
</dbReference>
<feature type="transmembrane region" description="Helical" evidence="3">
    <location>
        <begin position="59"/>
        <end position="82"/>
    </location>
</feature>
<keyword evidence="3" id="KW-1133">Transmembrane helix</keyword>
<evidence type="ECO:0000313" key="5">
    <source>
        <dbReference type="EMBL" id="UVI38513.1"/>
    </source>
</evidence>
<dbReference type="PANTHER" id="PTHR45138:SF9">
    <property type="entry name" value="DIGUANYLATE CYCLASE DGCM-RELATED"/>
    <property type="match status" value="1"/>
</dbReference>
<keyword evidence="6" id="KW-1185">Reference proteome</keyword>
<comment type="catalytic activity">
    <reaction evidence="2">
        <text>2 GTP = 3',3'-c-di-GMP + 2 diphosphate</text>
        <dbReference type="Rhea" id="RHEA:24898"/>
        <dbReference type="ChEBI" id="CHEBI:33019"/>
        <dbReference type="ChEBI" id="CHEBI:37565"/>
        <dbReference type="ChEBI" id="CHEBI:58805"/>
        <dbReference type="EC" id="2.7.7.65"/>
    </reaction>
</comment>
<dbReference type="PROSITE" id="PS50887">
    <property type="entry name" value="GGDEF"/>
    <property type="match status" value="1"/>
</dbReference>
<dbReference type="NCBIfam" id="TIGR00254">
    <property type="entry name" value="GGDEF"/>
    <property type="match status" value="1"/>
</dbReference>
<dbReference type="CDD" id="cd01949">
    <property type="entry name" value="GGDEF"/>
    <property type="match status" value="1"/>
</dbReference>
<feature type="transmembrane region" description="Helical" evidence="3">
    <location>
        <begin position="34"/>
        <end position="53"/>
    </location>
</feature>
<feature type="transmembrane region" description="Helical" evidence="3">
    <location>
        <begin position="149"/>
        <end position="170"/>
    </location>
</feature>